<dbReference type="Gene3D" id="2.30.120.10">
    <property type="match status" value="1"/>
</dbReference>
<proteinExistence type="inferred from homology"/>
<dbReference type="OrthoDB" id="9760084at2"/>
<dbReference type="Pfam" id="PF01804">
    <property type="entry name" value="Penicil_amidase"/>
    <property type="match status" value="1"/>
</dbReference>
<dbReference type="GO" id="GO:0016811">
    <property type="term" value="F:hydrolase activity, acting on carbon-nitrogen (but not peptide) bonds, in linear amides"/>
    <property type="evidence" value="ECO:0007669"/>
    <property type="project" value="InterPro"/>
</dbReference>
<dbReference type="EMBL" id="QHHQ01000001">
    <property type="protein sequence ID" value="RAI04132.1"/>
    <property type="molecule type" value="Genomic_DNA"/>
</dbReference>
<organism evidence="6 7">
    <name type="scientific">Acuticoccus sediminis</name>
    <dbReference type="NCBI Taxonomy" id="2184697"/>
    <lineage>
        <taxon>Bacteria</taxon>
        <taxon>Pseudomonadati</taxon>
        <taxon>Pseudomonadota</taxon>
        <taxon>Alphaproteobacteria</taxon>
        <taxon>Hyphomicrobiales</taxon>
        <taxon>Amorphaceae</taxon>
        <taxon>Acuticoccus</taxon>
    </lineage>
</organism>
<evidence type="ECO:0000256" key="3">
    <source>
        <dbReference type="ARBA" id="ARBA00022801"/>
    </source>
</evidence>
<dbReference type="PIRSF" id="PIRSF001227">
    <property type="entry name" value="Pen_acylase"/>
    <property type="match status" value="1"/>
</dbReference>
<dbReference type="InterPro" id="IPR043146">
    <property type="entry name" value="Penicillin_amidase_N_B-knob"/>
</dbReference>
<keyword evidence="2" id="KW-0732">Signal</keyword>
<dbReference type="Gene3D" id="1.10.1400.10">
    <property type="match status" value="1"/>
</dbReference>
<gene>
    <name evidence="6" type="ORF">DLJ53_06695</name>
</gene>
<dbReference type="GO" id="GO:0017000">
    <property type="term" value="P:antibiotic biosynthetic process"/>
    <property type="evidence" value="ECO:0007669"/>
    <property type="project" value="InterPro"/>
</dbReference>
<name>A0A8B2P4U6_9HYPH</name>
<dbReference type="PANTHER" id="PTHR34218">
    <property type="entry name" value="PEPTIDASE S45 PENICILLIN AMIDASE"/>
    <property type="match status" value="1"/>
</dbReference>
<dbReference type="RefSeq" id="WP_111343349.1">
    <property type="nucleotide sequence ID" value="NZ_QHHQ01000001.1"/>
</dbReference>
<evidence type="ECO:0008006" key="8">
    <source>
        <dbReference type="Google" id="ProtNLM"/>
    </source>
</evidence>
<keyword evidence="4" id="KW-0865">Zymogen</keyword>
<dbReference type="InterPro" id="IPR043147">
    <property type="entry name" value="Penicillin_amidase_A-knob"/>
</dbReference>
<evidence type="ECO:0000256" key="4">
    <source>
        <dbReference type="ARBA" id="ARBA00023145"/>
    </source>
</evidence>
<dbReference type="AlphaFoldDB" id="A0A8B2P4U6"/>
<dbReference type="InterPro" id="IPR023343">
    <property type="entry name" value="Penicillin_amidase_dom1"/>
</dbReference>
<evidence type="ECO:0000313" key="6">
    <source>
        <dbReference type="EMBL" id="RAI04132.1"/>
    </source>
</evidence>
<dbReference type="Proteomes" id="UP000249590">
    <property type="component" value="Unassembled WGS sequence"/>
</dbReference>
<accession>A0A8B2P4U6</accession>
<dbReference type="Gene3D" id="3.60.20.10">
    <property type="entry name" value="Glutamine Phosphoribosylpyrophosphate, subunit 1, domain 1"/>
    <property type="match status" value="1"/>
</dbReference>
<keyword evidence="3" id="KW-0378">Hydrolase</keyword>
<sequence>MAASTFQHLGRRTRQAFGLAGLAASVLRRSAVRRFPPLSVDQRLAMLPPRAPVATPLTIRWNDNHIPFVEAGSDRDAAVGLGIVHGHLRLAQMELMRRIALGRVAEIAGQSALELDRLVRLIDFPRATESSLALMPEDTRAWIDGFADGINAAADASLPPEFDTLGVPYEPWTAEHLFAVSRLCSADYAWRVWRTLSPLREDPEWSRMWTELIGVAAVADEDILIGADNLEDALPTAFDRAGSNAYALAGSRTASGVPMLACDPHHIITSPNLWLIAGFRTPEITLWGFMIPALPIFGVGRNQHGAWGGTNLHATSSELVDVAGEPLRTRSIAIRAGRKEHEVEARESAFGPIVSDAHAFNIASGTVALHWMGHRPSDEYTPFRNLMRASSWETFADAIDGYALPGLNMLWADPSGSVGKMIAAHIPQRPLATPDDLVVPPQEAHRQWSRLLTGRELPMIVDPADGYVVSANEAPVDPPVTISLFFAADHRFRRIGEVLAARDDFTADDLKALQLDVMHAPALRIAEMLKIAASDVGLAGPVIEAIAAWDGRYGVDSSGALAFELVAEPLVKALEERSPKRFVSPYWRPFSRLERLVDASPKTDLVVALRGALESAAAPFEAHRTWGNLHKVRLSHPLSKLPWLATRLPTIEFPSGGSNDTAMKSMHPFTQKVHTSNFGANARFVADLSDEDGTWAVLLGGQDGWPGSRTMFDMLGAWRRGEQIRLPFTVDRLAEEFRHVTPVTPDA</sequence>
<evidence type="ECO:0000256" key="5">
    <source>
        <dbReference type="PIRSR" id="PIRSR001227-1"/>
    </source>
</evidence>
<dbReference type="InterPro" id="IPR002692">
    <property type="entry name" value="S45"/>
</dbReference>
<dbReference type="Gene3D" id="1.10.439.10">
    <property type="entry name" value="Penicillin Amidohydrolase, domain 1"/>
    <property type="match status" value="1"/>
</dbReference>
<evidence type="ECO:0000313" key="7">
    <source>
        <dbReference type="Proteomes" id="UP000249590"/>
    </source>
</evidence>
<comment type="similarity">
    <text evidence="1">Belongs to the peptidase S45 family.</text>
</comment>
<feature type="active site" description="Nucleophile" evidence="5">
    <location>
        <position position="243"/>
    </location>
</feature>
<evidence type="ECO:0000256" key="2">
    <source>
        <dbReference type="ARBA" id="ARBA00022729"/>
    </source>
</evidence>
<comment type="caution">
    <text evidence="6">The sequence shown here is derived from an EMBL/GenBank/DDBJ whole genome shotgun (WGS) entry which is preliminary data.</text>
</comment>
<evidence type="ECO:0000256" key="1">
    <source>
        <dbReference type="ARBA" id="ARBA00006586"/>
    </source>
</evidence>
<dbReference type="PANTHER" id="PTHR34218:SF3">
    <property type="entry name" value="ACYL-HOMOSERINE LACTONE ACYLASE PVDQ"/>
    <property type="match status" value="1"/>
</dbReference>
<keyword evidence="7" id="KW-1185">Reference proteome</keyword>
<dbReference type="InterPro" id="IPR014395">
    <property type="entry name" value="Pen/GL7ACA/AHL_acylase"/>
</dbReference>
<protein>
    <recommendedName>
        <fullName evidence="8">Penicillin amidase</fullName>
    </recommendedName>
</protein>
<dbReference type="InterPro" id="IPR029055">
    <property type="entry name" value="Ntn_hydrolases_N"/>
</dbReference>
<dbReference type="SUPFAM" id="SSF56235">
    <property type="entry name" value="N-terminal nucleophile aminohydrolases (Ntn hydrolases)"/>
    <property type="match status" value="1"/>
</dbReference>
<reference evidence="6 7" key="1">
    <citation type="submission" date="2018-05" db="EMBL/GenBank/DDBJ databases">
        <title>Acuticoccus sediminis sp. nov., isolated from deep-sea sediment of Indian Ocean.</title>
        <authorList>
            <person name="Liu X."/>
            <person name="Lai Q."/>
            <person name="Du Y."/>
            <person name="Sun F."/>
            <person name="Zhang X."/>
            <person name="Wang S."/>
            <person name="Shao Z."/>
        </authorList>
    </citation>
    <scope>NUCLEOTIDE SEQUENCE [LARGE SCALE GENOMIC DNA]</scope>
    <source>
        <strain evidence="6 7">PTG4-2</strain>
    </source>
</reference>